<feature type="transmembrane region" description="Helical" evidence="1">
    <location>
        <begin position="6"/>
        <end position="28"/>
    </location>
</feature>
<proteinExistence type="predicted"/>
<organism evidence="2 3">
    <name type="scientific">Aerophobetes bacterium</name>
    <dbReference type="NCBI Taxonomy" id="2030807"/>
    <lineage>
        <taxon>Bacteria</taxon>
        <taxon>Candidatus Aerophobota</taxon>
    </lineage>
</organism>
<dbReference type="CDD" id="cd09916">
    <property type="entry name" value="CpxP_like"/>
    <property type="match status" value="1"/>
</dbReference>
<dbReference type="InterPro" id="IPR012899">
    <property type="entry name" value="LTXXQ"/>
</dbReference>
<evidence type="ECO:0008006" key="4">
    <source>
        <dbReference type="Google" id="ProtNLM"/>
    </source>
</evidence>
<dbReference type="Proteomes" id="UP000279422">
    <property type="component" value="Unassembled WGS sequence"/>
</dbReference>
<gene>
    <name evidence="2" type="ORF">DRJ00_02710</name>
</gene>
<reference evidence="2 3" key="1">
    <citation type="submission" date="2018-06" db="EMBL/GenBank/DDBJ databases">
        <title>Extensive metabolic versatility and redundancy in microbially diverse, dynamic hydrothermal sediments.</title>
        <authorList>
            <person name="Dombrowski N."/>
            <person name="Teske A."/>
            <person name="Baker B.J."/>
        </authorList>
    </citation>
    <scope>NUCLEOTIDE SEQUENCE [LARGE SCALE GENOMIC DNA]</scope>
    <source>
        <strain evidence="2">B47_G16</strain>
    </source>
</reference>
<dbReference type="AlphaFoldDB" id="A0A497E5R1"/>
<sequence>MRKRWFVISVIVSLCAGVILGLFVPHLLRKDVASHFTPNHFLANYLSLSDSQRKKVESLNRAFYPKIMRMRAQLAEKRAELSELLEEAPLNQEKIEVKINEIAHLQAQLEKEVLNHIGEVGQILTPTQRKRFFSFVRGRLRRREKGWGRDGGKRF</sequence>
<comment type="caution">
    <text evidence="2">The sequence shown here is derived from an EMBL/GenBank/DDBJ whole genome shotgun (WGS) entry which is preliminary data.</text>
</comment>
<keyword evidence="1" id="KW-0472">Membrane</keyword>
<dbReference type="Gene3D" id="1.20.120.1490">
    <property type="match status" value="1"/>
</dbReference>
<dbReference type="InterPro" id="IPR025961">
    <property type="entry name" value="Metal_resist"/>
</dbReference>
<accession>A0A497E5R1</accession>
<name>A0A497E5R1_UNCAE</name>
<protein>
    <recommendedName>
        <fullName evidence="4">Periplasmic heavy metal sensor</fullName>
    </recommendedName>
</protein>
<evidence type="ECO:0000256" key="1">
    <source>
        <dbReference type="SAM" id="Phobius"/>
    </source>
</evidence>
<dbReference type="GO" id="GO:0042597">
    <property type="term" value="C:periplasmic space"/>
    <property type="evidence" value="ECO:0007669"/>
    <property type="project" value="InterPro"/>
</dbReference>
<keyword evidence="1" id="KW-0812">Transmembrane</keyword>
<evidence type="ECO:0000313" key="3">
    <source>
        <dbReference type="Proteomes" id="UP000279422"/>
    </source>
</evidence>
<evidence type="ECO:0000313" key="2">
    <source>
        <dbReference type="EMBL" id="RLE10023.1"/>
    </source>
</evidence>
<dbReference type="EMBL" id="QMPZ01000020">
    <property type="protein sequence ID" value="RLE10023.1"/>
    <property type="molecule type" value="Genomic_DNA"/>
</dbReference>
<dbReference type="Pfam" id="PF13801">
    <property type="entry name" value="Metal_resist"/>
    <property type="match status" value="1"/>
</dbReference>
<keyword evidence="1" id="KW-1133">Transmembrane helix</keyword>